<keyword evidence="11" id="KW-0479">Metal-binding</keyword>
<dbReference type="PRINTS" id="PR00410">
    <property type="entry name" value="PHEHYDRXLASE"/>
</dbReference>
<evidence type="ECO:0000256" key="12">
    <source>
        <dbReference type="ARBA" id="ARBA00022827"/>
    </source>
</evidence>
<dbReference type="GO" id="GO:0019825">
    <property type="term" value="F:oxygen binding"/>
    <property type="evidence" value="ECO:0007669"/>
    <property type="project" value="InterPro"/>
</dbReference>
<comment type="similarity">
    <text evidence="3">In the C-terminal section; belongs to the flavoprotein pyridine nucleotide cytochrome reductase family.</text>
</comment>
<dbReference type="PROSITE" id="PS01033">
    <property type="entry name" value="GLOBIN"/>
    <property type="match status" value="1"/>
</dbReference>
<dbReference type="GO" id="GO:0008941">
    <property type="term" value="F:nitric oxide dioxygenase NAD(P)H activity"/>
    <property type="evidence" value="ECO:0007669"/>
    <property type="project" value="UniProtKB-EC"/>
</dbReference>
<evidence type="ECO:0000256" key="15">
    <source>
        <dbReference type="ARBA" id="ARBA00023004"/>
    </source>
</evidence>
<dbReference type="GO" id="GO:0046872">
    <property type="term" value="F:metal ion binding"/>
    <property type="evidence" value="ECO:0007669"/>
    <property type="project" value="UniProtKB-KW"/>
</dbReference>
<keyword evidence="10" id="KW-0285">Flavoprotein</keyword>
<dbReference type="GO" id="GO:0071500">
    <property type="term" value="P:cellular response to nitrosative stress"/>
    <property type="evidence" value="ECO:0007669"/>
    <property type="project" value="TreeGrafter"/>
</dbReference>
<evidence type="ECO:0000256" key="6">
    <source>
        <dbReference type="ARBA" id="ARBA00014637"/>
    </source>
</evidence>
<dbReference type="InterPro" id="IPR017938">
    <property type="entry name" value="Riboflavin_synthase-like_b-brl"/>
</dbReference>
<keyword evidence="15" id="KW-0408">Iron</keyword>
<keyword evidence="28" id="KW-1185">Reference proteome</keyword>
<evidence type="ECO:0000256" key="13">
    <source>
        <dbReference type="ARBA" id="ARBA00022857"/>
    </source>
</evidence>
<dbReference type="GO" id="GO:0009636">
    <property type="term" value="P:response to toxic substance"/>
    <property type="evidence" value="ECO:0007669"/>
    <property type="project" value="UniProtKB-KW"/>
</dbReference>
<dbReference type="Proteomes" id="UP000006201">
    <property type="component" value="Unassembled WGS sequence"/>
</dbReference>
<evidence type="ECO:0000256" key="21">
    <source>
        <dbReference type="ARBA" id="ARBA00034078"/>
    </source>
</evidence>
<evidence type="ECO:0000256" key="20">
    <source>
        <dbReference type="ARBA" id="ARBA00033187"/>
    </source>
</evidence>
<dbReference type="InterPro" id="IPR008333">
    <property type="entry name" value="Cbr1-like_FAD-bd_dom"/>
</dbReference>
<dbReference type="InterPro" id="IPR012292">
    <property type="entry name" value="Globin/Proto"/>
</dbReference>
<dbReference type="Gene3D" id="3.40.50.80">
    <property type="entry name" value="Nucleotide-binding domain of ferredoxin-NADP reductase (FNR) module"/>
    <property type="match status" value="1"/>
</dbReference>
<comment type="catalytic activity">
    <reaction evidence="22">
        <text>2 nitric oxide + NADH + 2 O2 = 2 nitrate + NAD(+) + H(+)</text>
        <dbReference type="Rhea" id="RHEA:19469"/>
        <dbReference type="ChEBI" id="CHEBI:15378"/>
        <dbReference type="ChEBI" id="CHEBI:15379"/>
        <dbReference type="ChEBI" id="CHEBI:16480"/>
        <dbReference type="ChEBI" id="CHEBI:17632"/>
        <dbReference type="ChEBI" id="CHEBI:57540"/>
        <dbReference type="ChEBI" id="CHEBI:57945"/>
        <dbReference type="EC" id="1.14.12.17"/>
    </reaction>
</comment>
<feature type="domain" description="FAD-binding FR-type" evidence="26">
    <location>
        <begin position="152"/>
        <end position="260"/>
    </location>
</feature>
<dbReference type="InterPro" id="IPR001433">
    <property type="entry name" value="OxRdtase_FAD/NAD-bd"/>
</dbReference>
<dbReference type="Pfam" id="PF00042">
    <property type="entry name" value="Globin"/>
    <property type="match status" value="1"/>
</dbReference>
<dbReference type="STRING" id="87626.PTD2_10338"/>
<dbReference type="Gene3D" id="2.40.30.10">
    <property type="entry name" value="Translation factors"/>
    <property type="match status" value="1"/>
</dbReference>
<evidence type="ECO:0000256" key="11">
    <source>
        <dbReference type="ARBA" id="ARBA00022723"/>
    </source>
</evidence>
<evidence type="ECO:0000313" key="28">
    <source>
        <dbReference type="Proteomes" id="UP000006201"/>
    </source>
</evidence>
<dbReference type="Pfam" id="PF00175">
    <property type="entry name" value="NAD_binding_1"/>
    <property type="match status" value="1"/>
</dbReference>
<keyword evidence="24" id="KW-0813">Transport</keyword>
<dbReference type="NCBIfam" id="NF009805">
    <property type="entry name" value="PRK13289.1"/>
    <property type="match status" value="1"/>
</dbReference>
<dbReference type="EMBL" id="AAOH01000008">
    <property type="protein sequence ID" value="EAR26972.1"/>
    <property type="molecule type" value="Genomic_DNA"/>
</dbReference>
<comment type="cofactor">
    <cofactor evidence="2">
        <name>FAD</name>
        <dbReference type="ChEBI" id="CHEBI:57692"/>
    </cofactor>
</comment>
<evidence type="ECO:0000256" key="9">
    <source>
        <dbReference type="ARBA" id="ARBA00022621"/>
    </source>
</evidence>
<protein>
    <recommendedName>
        <fullName evidence="6">Flavohemoprotein</fullName>
        <ecNumber evidence="5">1.14.12.17</ecNumber>
    </recommendedName>
    <alternativeName>
        <fullName evidence="19">Flavohemoglobin</fullName>
    </alternativeName>
    <alternativeName>
        <fullName evidence="18">Hemoglobin-like protein</fullName>
    </alternativeName>
    <alternativeName>
        <fullName evidence="20">Nitric oxide dioxygenase</fullName>
    </alternativeName>
</protein>
<name>A4CEG0_9GAMM</name>
<evidence type="ECO:0000256" key="14">
    <source>
        <dbReference type="ARBA" id="ARBA00023002"/>
    </source>
</evidence>
<keyword evidence="14" id="KW-0560">Oxidoreductase</keyword>
<comment type="similarity">
    <text evidence="4">Belongs to the globin family. Two-domain flavohemoproteins subfamily.</text>
</comment>
<evidence type="ECO:0000256" key="17">
    <source>
        <dbReference type="ARBA" id="ARBA00025094"/>
    </source>
</evidence>
<dbReference type="OrthoDB" id="9801223at2"/>
<evidence type="ECO:0000256" key="16">
    <source>
        <dbReference type="ARBA" id="ARBA00023027"/>
    </source>
</evidence>
<evidence type="ECO:0000256" key="4">
    <source>
        <dbReference type="ARBA" id="ARBA00008414"/>
    </source>
</evidence>
<keyword evidence="8 24" id="KW-0349">Heme</keyword>
<keyword evidence="12" id="KW-0274">FAD</keyword>
<dbReference type="GO" id="GO:0005344">
    <property type="term" value="F:oxygen carrier activity"/>
    <property type="evidence" value="ECO:0007669"/>
    <property type="project" value="UniProtKB-KW"/>
</dbReference>
<dbReference type="Pfam" id="PF00970">
    <property type="entry name" value="FAD_binding_6"/>
    <property type="match status" value="1"/>
</dbReference>
<evidence type="ECO:0000313" key="27">
    <source>
        <dbReference type="EMBL" id="EAR26972.1"/>
    </source>
</evidence>
<dbReference type="PANTHER" id="PTHR43396">
    <property type="entry name" value="FLAVOHEMOPROTEIN"/>
    <property type="match status" value="1"/>
</dbReference>
<dbReference type="InterPro" id="IPR000971">
    <property type="entry name" value="Globin"/>
</dbReference>
<dbReference type="FunFam" id="1.10.490.10:FF:000003">
    <property type="entry name" value="Flavohemoprotein"/>
    <property type="match status" value="1"/>
</dbReference>
<dbReference type="AlphaFoldDB" id="A4CEG0"/>
<dbReference type="SUPFAM" id="SSF46458">
    <property type="entry name" value="Globin-like"/>
    <property type="match status" value="1"/>
</dbReference>
<evidence type="ECO:0000259" key="26">
    <source>
        <dbReference type="PROSITE" id="PS51384"/>
    </source>
</evidence>
<dbReference type="eggNOG" id="COG1018">
    <property type="taxonomic scope" value="Bacteria"/>
</dbReference>
<evidence type="ECO:0000256" key="5">
    <source>
        <dbReference type="ARBA" id="ARBA00012229"/>
    </source>
</evidence>
<dbReference type="eggNOG" id="COG1017">
    <property type="taxonomic scope" value="Bacteria"/>
</dbReference>
<dbReference type="Gene3D" id="1.10.490.10">
    <property type="entry name" value="Globins"/>
    <property type="match status" value="1"/>
</dbReference>
<accession>A4CEG0</accession>
<dbReference type="SUPFAM" id="SSF63380">
    <property type="entry name" value="Riboflavin synthase domain-like"/>
    <property type="match status" value="1"/>
</dbReference>
<evidence type="ECO:0000259" key="25">
    <source>
        <dbReference type="PROSITE" id="PS01033"/>
    </source>
</evidence>
<dbReference type="RefSeq" id="WP_009839215.1">
    <property type="nucleotide sequence ID" value="NZ_AAOH01000008.1"/>
</dbReference>
<dbReference type="CDD" id="cd06184">
    <property type="entry name" value="flavohem_like_fad_nad_binding"/>
    <property type="match status" value="1"/>
</dbReference>
<evidence type="ECO:0000256" key="22">
    <source>
        <dbReference type="ARBA" id="ARBA00048649"/>
    </source>
</evidence>
<comment type="cofactor">
    <cofactor evidence="1">
        <name>heme b</name>
        <dbReference type="ChEBI" id="CHEBI:60344"/>
    </cofactor>
</comment>
<dbReference type="GO" id="GO:0020037">
    <property type="term" value="F:heme binding"/>
    <property type="evidence" value="ECO:0007669"/>
    <property type="project" value="InterPro"/>
</dbReference>
<reference evidence="27 28" key="1">
    <citation type="submission" date="2006-02" db="EMBL/GenBank/DDBJ databases">
        <authorList>
            <person name="Moran M.A."/>
            <person name="Kjelleberg S."/>
            <person name="Egan S."/>
            <person name="Saunders N."/>
            <person name="Thomas T."/>
            <person name="Ferriera S."/>
            <person name="Johnson J."/>
            <person name="Kravitz S."/>
            <person name="Halpern A."/>
            <person name="Remington K."/>
            <person name="Beeson K."/>
            <person name="Tran B."/>
            <person name="Rogers Y.-H."/>
            <person name="Friedman R."/>
            <person name="Venter J.C."/>
        </authorList>
    </citation>
    <scope>NUCLEOTIDE SEQUENCE [LARGE SCALE GENOMIC DNA]</scope>
    <source>
        <strain evidence="27 28">D2</strain>
    </source>
</reference>
<dbReference type="InterPro" id="IPR017927">
    <property type="entry name" value="FAD-bd_FR_type"/>
</dbReference>
<keyword evidence="9 24" id="KW-0561">Oxygen transport</keyword>
<evidence type="ECO:0000256" key="10">
    <source>
        <dbReference type="ARBA" id="ARBA00022630"/>
    </source>
</evidence>
<keyword evidence="16" id="KW-0520">NAD</keyword>
<keyword evidence="7" id="KW-0216">Detoxification</keyword>
<dbReference type="GO" id="GO:0071949">
    <property type="term" value="F:FAD binding"/>
    <property type="evidence" value="ECO:0007669"/>
    <property type="project" value="TreeGrafter"/>
</dbReference>
<sequence length="394" mass="44093">MLNDMQLQLIKSTLGVLESAGPKLTAHFYQRLFHHHPELQHIFNMSNQKSGRQQVALFEAIAAYAKNIENVAVLVNAVERIAQKHTSMNIQAAHYAVVGMHLLATLEELAPEVFNTEVLAAWAAAYQILADIFIAREAQLYQERADANGGWQATRQFVVAEKIVESELVTSFVFTAKDERAVLAYLPGQYIGLQVRPTHSEYNEIRQYSLSQASNGKNYRISVKREQSPFVGVVSNYLHDEVNLGDEVSLYPPAGDFYWQDRASPVVLISAGVGITPMFAMLETLAKQGYGYEVSFLHACENQAQHSFASQSEALCQRLNAQRFTWYREGVTQLPIFSGQMELAPLASNLPLHDGHFYLCGPIGFMQAIFRQLIALGVVAEQIHYEVFGPHQGM</sequence>
<evidence type="ECO:0000256" key="23">
    <source>
        <dbReference type="ARBA" id="ARBA00049433"/>
    </source>
</evidence>
<evidence type="ECO:0000256" key="2">
    <source>
        <dbReference type="ARBA" id="ARBA00001974"/>
    </source>
</evidence>
<comment type="caution">
    <text evidence="27">The sequence shown here is derived from an EMBL/GenBank/DDBJ whole genome shotgun (WGS) entry which is preliminary data.</text>
</comment>
<feature type="domain" description="Globin" evidence="25">
    <location>
        <begin position="1"/>
        <end position="138"/>
    </location>
</feature>
<dbReference type="GO" id="GO:0046210">
    <property type="term" value="P:nitric oxide catabolic process"/>
    <property type="evidence" value="ECO:0007669"/>
    <property type="project" value="TreeGrafter"/>
</dbReference>
<evidence type="ECO:0000256" key="3">
    <source>
        <dbReference type="ARBA" id="ARBA00006401"/>
    </source>
</evidence>
<dbReference type="EC" id="1.14.12.17" evidence="5"/>
<proteinExistence type="inferred from homology"/>
<dbReference type="FunFam" id="2.40.30.10:FF:000034">
    <property type="entry name" value="Flavohemoprotein"/>
    <property type="match status" value="1"/>
</dbReference>
<gene>
    <name evidence="27" type="ORF">PTD2_10338</name>
</gene>
<comment type="catalytic activity">
    <reaction evidence="23">
        <text>2 nitric oxide + NADPH + 2 O2 = 2 nitrate + NADP(+) + H(+)</text>
        <dbReference type="Rhea" id="RHEA:19465"/>
        <dbReference type="ChEBI" id="CHEBI:15378"/>
        <dbReference type="ChEBI" id="CHEBI:15379"/>
        <dbReference type="ChEBI" id="CHEBI:16480"/>
        <dbReference type="ChEBI" id="CHEBI:17632"/>
        <dbReference type="ChEBI" id="CHEBI:57783"/>
        <dbReference type="ChEBI" id="CHEBI:58349"/>
        <dbReference type="EC" id="1.14.12.17"/>
    </reaction>
</comment>
<evidence type="ECO:0000256" key="1">
    <source>
        <dbReference type="ARBA" id="ARBA00001970"/>
    </source>
</evidence>
<evidence type="ECO:0000256" key="19">
    <source>
        <dbReference type="ARBA" id="ARBA00030929"/>
    </source>
</evidence>
<dbReference type="PROSITE" id="PS51384">
    <property type="entry name" value="FAD_FR"/>
    <property type="match status" value="1"/>
</dbReference>
<dbReference type="PANTHER" id="PTHR43396:SF3">
    <property type="entry name" value="FLAVOHEMOPROTEIN"/>
    <property type="match status" value="1"/>
</dbReference>
<dbReference type="SUPFAM" id="SSF52343">
    <property type="entry name" value="Ferredoxin reductase-like, C-terminal NADP-linked domain"/>
    <property type="match status" value="1"/>
</dbReference>
<keyword evidence="13" id="KW-0521">NADP</keyword>
<evidence type="ECO:0000256" key="7">
    <source>
        <dbReference type="ARBA" id="ARBA00022575"/>
    </source>
</evidence>
<comment type="function">
    <text evidence="17">Is involved in NO detoxification in an aerobic process, termed nitric oxide dioxygenase (NOD) reaction that utilizes O(2) and NAD(P)H to convert NO to nitrate, which protects the bacterium from various noxious nitrogen compounds. Therefore, plays a central role in the inducible response to nitrosative stress.</text>
</comment>
<dbReference type="HOGENOM" id="CLU_003827_12_0_6"/>
<evidence type="ECO:0000256" key="18">
    <source>
        <dbReference type="ARBA" id="ARBA00030024"/>
    </source>
</evidence>
<evidence type="ECO:0000256" key="24">
    <source>
        <dbReference type="RuleBase" id="RU000356"/>
    </source>
</evidence>
<comment type="cofactor">
    <cofactor evidence="21">
        <name>[2Fe-2S] cluster</name>
        <dbReference type="ChEBI" id="CHEBI:190135"/>
    </cofactor>
</comment>
<evidence type="ECO:0000256" key="8">
    <source>
        <dbReference type="ARBA" id="ARBA00022617"/>
    </source>
</evidence>
<dbReference type="InterPro" id="IPR039261">
    <property type="entry name" value="FNR_nucleotide-bd"/>
</dbReference>
<organism evidence="27 28">
    <name type="scientific">Pseudoalteromonas tunicata D2</name>
    <dbReference type="NCBI Taxonomy" id="87626"/>
    <lineage>
        <taxon>Bacteria</taxon>
        <taxon>Pseudomonadati</taxon>
        <taxon>Pseudomonadota</taxon>
        <taxon>Gammaproteobacteria</taxon>
        <taxon>Alteromonadales</taxon>
        <taxon>Pseudoalteromonadaceae</taxon>
        <taxon>Pseudoalteromonas</taxon>
    </lineage>
</organism>
<dbReference type="InterPro" id="IPR009050">
    <property type="entry name" value="Globin-like_sf"/>
</dbReference>